<keyword evidence="2" id="KW-0808">Transferase</keyword>
<gene>
    <name evidence="2" type="ORF">EAS64_35275</name>
</gene>
<comment type="caution">
    <text evidence="2">The sequence shown here is derived from an EMBL/GenBank/DDBJ whole genome shotgun (WGS) entry which is preliminary data.</text>
</comment>
<keyword evidence="2" id="KW-0489">Methyltransferase</keyword>
<organism evidence="2 3">
    <name type="scientific">Trebonia kvetii</name>
    <dbReference type="NCBI Taxonomy" id="2480626"/>
    <lineage>
        <taxon>Bacteria</taxon>
        <taxon>Bacillati</taxon>
        <taxon>Actinomycetota</taxon>
        <taxon>Actinomycetes</taxon>
        <taxon>Streptosporangiales</taxon>
        <taxon>Treboniaceae</taxon>
        <taxon>Trebonia</taxon>
    </lineage>
</organism>
<dbReference type="InterPro" id="IPR029063">
    <property type="entry name" value="SAM-dependent_MTases_sf"/>
</dbReference>
<evidence type="ECO:0000313" key="2">
    <source>
        <dbReference type="EMBL" id="TVZ00908.1"/>
    </source>
</evidence>
<accession>A0A6P2BPX6</accession>
<reference evidence="2 3" key="1">
    <citation type="submission" date="2018-11" db="EMBL/GenBank/DDBJ databases">
        <title>Trebonia kvetii gen.nov., sp.nov., a novel acidophilic actinobacterium, and proposal of the new actinobacterial family Treboniaceae fam. nov.</title>
        <authorList>
            <person name="Rapoport D."/>
            <person name="Sagova-Mareckova M."/>
            <person name="Sedlacek I."/>
            <person name="Provaznik J."/>
            <person name="Kralova S."/>
            <person name="Pavlinic D."/>
            <person name="Benes V."/>
            <person name="Kopecky J."/>
        </authorList>
    </citation>
    <scope>NUCLEOTIDE SEQUENCE [LARGE SCALE GENOMIC DNA]</scope>
    <source>
        <strain evidence="2 3">15Tr583</strain>
    </source>
</reference>
<protein>
    <submittedName>
        <fullName evidence="2">Class I SAM-dependent methyltransferase</fullName>
    </submittedName>
</protein>
<dbReference type="Proteomes" id="UP000460272">
    <property type="component" value="Unassembled WGS sequence"/>
</dbReference>
<evidence type="ECO:0000313" key="3">
    <source>
        <dbReference type="Proteomes" id="UP000460272"/>
    </source>
</evidence>
<dbReference type="GO" id="GO:0008757">
    <property type="term" value="F:S-adenosylmethionine-dependent methyltransferase activity"/>
    <property type="evidence" value="ECO:0007669"/>
    <property type="project" value="InterPro"/>
</dbReference>
<dbReference type="Pfam" id="PF08241">
    <property type="entry name" value="Methyltransf_11"/>
    <property type="match status" value="1"/>
</dbReference>
<dbReference type="Gene3D" id="3.40.50.150">
    <property type="entry name" value="Vaccinia Virus protein VP39"/>
    <property type="match status" value="1"/>
</dbReference>
<dbReference type="CDD" id="cd02440">
    <property type="entry name" value="AdoMet_MTases"/>
    <property type="match status" value="1"/>
</dbReference>
<dbReference type="InterPro" id="IPR013216">
    <property type="entry name" value="Methyltransf_11"/>
</dbReference>
<keyword evidence="3" id="KW-1185">Reference proteome</keyword>
<name>A0A6P2BPX6_9ACTN</name>
<sequence length="213" mass="23977">MNYERLYDYRFRDVDQAGRQAVWREIASYVHGRMDRPQRVLDPAAGRGEFITAVPAAERWGVDLVSQGDIEAAGVKMIIGDIMDTELPAGHFDGVFLSNFLEHLPSQDAVGTVLGKLRAAMSPGGRIGIIGPNFRYCAREYFDCADHTVILTHVSMAEHLYAAGFEITLTVPRFLPYSFRGLLPPSPRLTRVYLHTPPLWRPLGKQFFLIARK</sequence>
<dbReference type="OrthoDB" id="9801609at2"/>
<feature type="domain" description="Methyltransferase type 11" evidence="1">
    <location>
        <begin position="41"/>
        <end position="127"/>
    </location>
</feature>
<dbReference type="GO" id="GO:0032259">
    <property type="term" value="P:methylation"/>
    <property type="evidence" value="ECO:0007669"/>
    <property type="project" value="UniProtKB-KW"/>
</dbReference>
<evidence type="ECO:0000259" key="1">
    <source>
        <dbReference type="Pfam" id="PF08241"/>
    </source>
</evidence>
<proteinExistence type="predicted"/>
<dbReference type="EMBL" id="RPFW01000008">
    <property type="protein sequence ID" value="TVZ00908.1"/>
    <property type="molecule type" value="Genomic_DNA"/>
</dbReference>
<dbReference type="SUPFAM" id="SSF53335">
    <property type="entry name" value="S-adenosyl-L-methionine-dependent methyltransferases"/>
    <property type="match status" value="1"/>
</dbReference>
<dbReference type="AlphaFoldDB" id="A0A6P2BPX6"/>